<dbReference type="Proteomes" id="UP000053029">
    <property type="component" value="Unassembled WGS sequence"/>
</dbReference>
<keyword evidence="2" id="KW-0732">Signal</keyword>
<keyword evidence="5" id="KW-1185">Reference proteome</keyword>
<feature type="chain" id="PRO_5002242948" evidence="2">
    <location>
        <begin position="20"/>
        <end position="285"/>
    </location>
</feature>
<dbReference type="HOGENOM" id="CLU_060392_0_0_1"/>
<dbReference type="InterPro" id="IPR056634">
    <property type="entry name" value="DUF7732"/>
</dbReference>
<evidence type="ECO:0000256" key="1">
    <source>
        <dbReference type="SAM" id="MobiDB-lite"/>
    </source>
</evidence>
<reference evidence="4 5" key="1">
    <citation type="submission" date="2015-01" db="EMBL/GenBank/DDBJ databases">
        <title>The Genome Sequence of Fonsecaea pedrosoi CBS 271.37.</title>
        <authorList>
            <consortium name="The Broad Institute Genomics Platform"/>
            <person name="Cuomo C."/>
            <person name="de Hoog S."/>
            <person name="Gorbushina A."/>
            <person name="Stielow B."/>
            <person name="Teixiera M."/>
            <person name="Abouelleil A."/>
            <person name="Chapman S.B."/>
            <person name="Priest M."/>
            <person name="Young S.K."/>
            <person name="Wortman J."/>
            <person name="Nusbaum C."/>
            <person name="Birren B."/>
        </authorList>
    </citation>
    <scope>NUCLEOTIDE SEQUENCE [LARGE SCALE GENOMIC DNA]</scope>
    <source>
        <strain evidence="4 5">CBS 271.37</strain>
    </source>
</reference>
<sequence>MKFLLRITLLFSVISFIASAPPSSPSTDLSVREVASPLDFFNHLEKRKGGGGGKGGGGSSGSSGSSSSGGSSSGGRSSGGSSTRPNGQPYSFSSASNAGGRTRDGSGTPKAYGNRYAGGAVVPYTAGRRSPTLGVAPFFIGAGALAFFPGLWLYGSVWAYPYGIPYYWLDNEGRNRTSNVTCLCQQYQVCGCDPDNNSTFLTQVVTNGSSTPVAPVNTSTVRTVSFDNGTTATYINGSLANGTTADGGTDPSDESQVSAAVRAVVELSGYWVMFVIVGWGMWTVA</sequence>
<evidence type="ECO:0000256" key="2">
    <source>
        <dbReference type="SAM" id="SignalP"/>
    </source>
</evidence>
<proteinExistence type="predicted"/>
<dbReference type="PANTHER" id="PTHR42091">
    <property type="entry name" value="CONSERVED GLYCINE-RICH PROTEIN (AFU_ORTHOLOGUE AFUA_7G02440)"/>
    <property type="match status" value="1"/>
</dbReference>
<evidence type="ECO:0000313" key="5">
    <source>
        <dbReference type="Proteomes" id="UP000053029"/>
    </source>
</evidence>
<organism evidence="4 5">
    <name type="scientific">Fonsecaea pedrosoi CBS 271.37</name>
    <dbReference type="NCBI Taxonomy" id="1442368"/>
    <lineage>
        <taxon>Eukaryota</taxon>
        <taxon>Fungi</taxon>
        <taxon>Dikarya</taxon>
        <taxon>Ascomycota</taxon>
        <taxon>Pezizomycotina</taxon>
        <taxon>Eurotiomycetes</taxon>
        <taxon>Chaetothyriomycetidae</taxon>
        <taxon>Chaetothyriales</taxon>
        <taxon>Herpotrichiellaceae</taxon>
        <taxon>Fonsecaea</taxon>
    </lineage>
</organism>
<feature type="signal peptide" evidence="2">
    <location>
        <begin position="1"/>
        <end position="19"/>
    </location>
</feature>
<dbReference type="OrthoDB" id="5425547at2759"/>
<name>A0A0D2GZA3_9EURO</name>
<dbReference type="PANTHER" id="PTHR42091:SF1">
    <property type="entry name" value="CONSERVED GLYCINE-RICH PROTEIN (AFU_ORTHOLOGUE AFUA_7G02440)"/>
    <property type="match status" value="1"/>
</dbReference>
<evidence type="ECO:0000259" key="3">
    <source>
        <dbReference type="Pfam" id="PF24866"/>
    </source>
</evidence>
<dbReference type="STRING" id="1442368.A0A0D2GZA3"/>
<dbReference type="AlphaFoldDB" id="A0A0D2GZA3"/>
<dbReference type="GeneID" id="25307117"/>
<protein>
    <submittedName>
        <fullName evidence="4">Unplaced genomic scaffold supercont1.5, whole genome shotgun sequence</fullName>
    </submittedName>
</protein>
<dbReference type="Pfam" id="PF24866">
    <property type="entry name" value="DUF7732"/>
    <property type="match status" value="1"/>
</dbReference>
<dbReference type="EMBL" id="KN846973">
    <property type="protein sequence ID" value="KIW77794.1"/>
    <property type="molecule type" value="Genomic_DNA"/>
</dbReference>
<accession>A0A0D2GZA3</accession>
<feature type="compositionally biased region" description="Polar residues" evidence="1">
    <location>
        <begin position="83"/>
        <end position="99"/>
    </location>
</feature>
<dbReference type="RefSeq" id="XP_013281602.1">
    <property type="nucleotide sequence ID" value="XM_013426148.1"/>
</dbReference>
<feature type="region of interest" description="Disordered" evidence="1">
    <location>
        <begin position="43"/>
        <end position="112"/>
    </location>
</feature>
<feature type="domain" description="DUF7732" evidence="3">
    <location>
        <begin position="116"/>
        <end position="243"/>
    </location>
</feature>
<gene>
    <name evidence="4" type="ORF">Z517_07627</name>
</gene>
<dbReference type="VEuPathDB" id="FungiDB:Z517_07627"/>
<evidence type="ECO:0000313" key="4">
    <source>
        <dbReference type="EMBL" id="KIW77794.1"/>
    </source>
</evidence>
<feature type="compositionally biased region" description="Gly residues" evidence="1">
    <location>
        <begin position="50"/>
        <end position="61"/>
    </location>
</feature>